<organism evidence="1 2">
    <name type="scientific">Streptomyces fuscus</name>
    <dbReference type="NCBI Taxonomy" id="3048495"/>
    <lineage>
        <taxon>Bacteria</taxon>
        <taxon>Bacillati</taxon>
        <taxon>Actinomycetota</taxon>
        <taxon>Actinomycetes</taxon>
        <taxon>Kitasatosporales</taxon>
        <taxon>Streptomycetaceae</taxon>
        <taxon>Streptomyces</taxon>
    </lineage>
</organism>
<accession>A0ABT7J220</accession>
<dbReference type="Proteomes" id="UP001241926">
    <property type="component" value="Unassembled WGS sequence"/>
</dbReference>
<dbReference type="Gene3D" id="2.20.110.10">
    <property type="entry name" value="Histone H3 K4-specific methyltransferase SET7/9 N-terminal domain"/>
    <property type="match status" value="1"/>
</dbReference>
<gene>
    <name evidence="1" type="ORF">QNN03_20950</name>
</gene>
<evidence type="ECO:0000313" key="2">
    <source>
        <dbReference type="Proteomes" id="UP001241926"/>
    </source>
</evidence>
<keyword evidence="2" id="KW-1185">Reference proteome</keyword>
<dbReference type="RefSeq" id="WP_250742368.1">
    <property type="nucleotide sequence ID" value="NZ_JASJUS010000019.1"/>
</dbReference>
<evidence type="ECO:0000313" key="1">
    <source>
        <dbReference type="EMBL" id="MDL2078907.1"/>
    </source>
</evidence>
<reference evidence="1 2" key="1">
    <citation type="submission" date="2023-05" db="EMBL/GenBank/DDBJ databases">
        <title>Streptomyces fuscus sp. nov., a brown-black pigment producing actinomyces isolated from dry sand of Sea duck farm.</title>
        <authorList>
            <person name="Xie J."/>
            <person name="Shen N."/>
        </authorList>
    </citation>
    <scope>NUCLEOTIDE SEQUENCE [LARGE SCALE GENOMIC DNA]</scope>
    <source>
        <strain evidence="1 2">GXMU-J15</strain>
    </source>
</reference>
<proteinExistence type="predicted"/>
<comment type="caution">
    <text evidence="1">The sequence shown here is derived from an EMBL/GenBank/DDBJ whole genome shotgun (WGS) entry which is preliminary data.</text>
</comment>
<evidence type="ECO:0008006" key="3">
    <source>
        <dbReference type="Google" id="ProtNLM"/>
    </source>
</evidence>
<dbReference type="SUPFAM" id="SSF82185">
    <property type="entry name" value="Histone H3 K4-specific methyltransferase SET7/9 N-terminal domain"/>
    <property type="match status" value="1"/>
</dbReference>
<dbReference type="EMBL" id="JASJUS010000019">
    <property type="protein sequence ID" value="MDL2078907.1"/>
    <property type="molecule type" value="Genomic_DNA"/>
</dbReference>
<protein>
    <recommendedName>
        <fullName evidence="3">Toxin-antitoxin system YwqK family antitoxin</fullName>
    </recommendedName>
</protein>
<sequence>MRRIDIDDPEVDMTEGQLLLYRGEPFTGEVAEYLSGNLVSLDAYTDGIPNGLSQEWYEDGTPRSEGLVQNGLPRGELKEWHRNGVLASRQVFDADGLTVREHCEWDEEGRLVRSWRLGEESGA</sequence>
<name>A0ABT7J220_9ACTN</name>